<reference evidence="1 2" key="1">
    <citation type="submission" date="2013-03" db="EMBL/GenBank/DDBJ databases">
        <title>The Genome Sequence of Exophiala aquamarina CBS 119918.</title>
        <authorList>
            <consortium name="The Broad Institute Genomics Platform"/>
            <person name="Cuomo C."/>
            <person name="de Hoog S."/>
            <person name="Gorbushina A."/>
            <person name="Walker B."/>
            <person name="Young S.K."/>
            <person name="Zeng Q."/>
            <person name="Gargeya S."/>
            <person name="Fitzgerald M."/>
            <person name="Haas B."/>
            <person name="Abouelleil A."/>
            <person name="Allen A.W."/>
            <person name="Alvarado L."/>
            <person name="Arachchi H.M."/>
            <person name="Berlin A.M."/>
            <person name="Chapman S.B."/>
            <person name="Gainer-Dewar J."/>
            <person name="Goldberg J."/>
            <person name="Griggs A."/>
            <person name="Gujja S."/>
            <person name="Hansen M."/>
            <person name="Howarth C."/>
            <person name="Imamovic A."/>
            <person name="Ireland A."/>
            <person name="Larimer J."/>
            <person name="McCowan C."/>
            <person name="Murphy C."/>
            <person name="Pearson M."/>
            <person name="Poon T.W."/>
            <person name="Priest M."/>
            <person name="Roberts A."/>
            <person name="Saif S."/>
            <person name="Shea T."/>
            <person name="Sisk P."/>
            <person name="Sykes S."/>
            <person name="Wortman J."/>
            <person name="Nusbaum C."/>
            <person name="Birren B."/>
        </authorList>
    </citation>
    <scope>NUCLEOTIDE SEQUENCE [LARGE SCALE GENOMIC DNA]</scope>
    <source>
        <strain evidence="1 2">CBS 119918</strain>
    </source>
</reference>
<dbReference type="RefSeq" id="XP_013264874.1">
    <property type="nucleotide sequence ID" value="XM_013409420.1"/>
</dbReference>
<evidence type="ECO:0000313" key="2">
    <source>
        <dbReference type="Proteomes" id="UP000027920"/>
    </source>
</evidence>
<sequence>MKWMEDYTLAYNARANWDQKSYDWHTSDFSLVKPDGTEFTDAEEAWAQSKALYTPFTSEFHEPYFLVTWETDEGYEMLGQAYLFANCVGQASEGEQKVKDGQGREWDVKIPGAFKFQYVKKDIAVHGGFEMRRAEIMSESMPAVQILMKRGVMKL</sequence>
<accession>A0A072PQD6</accession>
<gene>
    <name evidence="1" type="ORF">A1O9_00256</name>
</gene>
<dbReference type="Proteomes" id="UP000027920">
    <property type="component" value="Unassembled WGS sequence"/>
</dbReference>
<evidence type="ECO:0000313" key="1">
    <source>
        <dbReference type="EMBL" id="KEF62284.1"/>
    </source>
</evidence>
<protein>
    <recommendedName>
        <fullName evidence="3">SnoaL-like domain-containing protein</fullName>
    </recommendedName>
</protein>
<dbReference type="VEuPathDB" id="FungiDB:A1O9_00256"/>
<dbReference type="HOGENOM" id="CLU_127221_0_0_1"/>
<keyword evidence="2" id="KW-1185">Reference proteome</keyword>
<dbReference type="AlphaFoldDB" id="A0A072PQD6"/>
<dbReference type="GeneID" id="25275208"/>
<name>A0A072PQD6_9EURO</name>
<dbReference type="EMBL" id="AMGV01000001">
    <property type="protein sequence ID" value="KEF62284.1"/>
    <property type="molecule type" value="Genomic_DNA"/>
</dbReference>
<proteinExistence type="predicted"/>
<evidence type="ECO:0008006" key="3">
    <source>
        <dbReference type="Google" id="ProtNLM"/>
    </source>
</evidence>
<comment type="caution">
    <text evidence="1">The sequence shown here is derived from an EMBL/GenBank/DDBJ whole genome shotgun (WGS) entry which is preliminary data.</text>
</comment>
<organism evidence="1 2">
    <name type="scientific">Exophiala aquamarina CBS 119918</name>
    <dbReference type="NCBI Taxonomy" id="1182545"/>
    <lineage>
        <taxon>Eukaryota</taxon>
        <taxon>Fungi</taxon>
        <taxon>Dikarya</taxon>
        <taxon>Ascomycota</taxon>
        <taxon>Pezizomycotina</taxon>
        <taxon>Eurotiomycetes</taxon>
        <taxon>Chaetothyriomycetidae</taxon>
        <taxon>Chaetothyriales</taxon>
        <taxon>Herpotrichiellaceae</taxon>
        <taxon>Exophiala</taxon>
    </lineage>
</organism>
<dbReference type="OrthoDB" id="5271918at2759"/>